<reference evidence="1 2" key="1">
    <citation type="submission" date="2017-12" db="EMBL/GenBank/DDBJ databases">
        <authorList>
            <person name="Hurst M.R.H."/>
        </authorList>
    </citation>
    <scope>NUCLEOTIDE SEQUENCE [LARGE SCALE GENOMIC DNA]</scope>
    <source>
        <strain evidence="1 2">SY-3-19</strain>
    </source>
</reference>
<protein>
    <submittedName>
        <fullName evidence="1">Uncharacterized protein</fullName>
    </submittedName>
</protein>
<organism evidence="1 2">
    <name type="scientific">Hyphococcus luteus</name>
    <dbReference type="NCBI Taxonomy" id="2058213"/>
    <lineage>
        <taxon>Bacteria</taxon>
        <taxon>Pseudomonadati</taxon>
        <taxon>Pseudomonadota</taxon>
        <taxon>Alphaproteobacteria</taxon>
        <taxon>Parvularculales</taxon>
        <taxon>Parvularculaceae</taxon>
        <taxon>Hyphococcus</taxon>
    </lineage>
</organism>
<dbReference type="RefSeq" id="WP_104829515.1">
    <property type="nucleotide sequence ID" value="NZ_PJCH01000005.1"/>
</dbReference>
<dbReference type="AlphaFoldDB" id="A0A2S7K6X7"/>
<dbReference type="Proteomes" id="UP000239504">
    <property type="component" value="Unassembled WGS sequence"/>
</dbReference>
<gene>
    <name evidence="1" type="ORF">CW354_08190</name>
</gene>
<dbReference type="EMBL" id="PJCH01000005">
    <property type="protein sequence ID" value="PQA88270.1"/>
    <property type="molecule type" value="Genomic_DNA"/>
</dbReference>
<comment type="caution">
    <text evidence="1">The sequence shown here is derived from an EMBL/GenBank/DDBJ whole genome shotgun (WGS) entry which is preliminary data.</text>
</comment>
<proteinExistence type="predicted"/>
<dbReference type="OrthoDB" id="8476793at2"/>
<sequence>MLAACDGSSAEGRPEPLGKAAIVELPASWSGLVLESRKSYPATLSLDVDGADVQGVLRVESFNGAVPRLTTADADILVEGAYDPVVGVLSLTTQSGDRRGELILDVAVSDAGSIAVASEQRHINVRGAQRARAVFATDRDAKAALERIAVLSVAFEGWRPEMAEGSCPAVLAAWRDEALAFQETRRDPVEQYDIFYTDAFRRAFGAPYETVDPERLKQNASLLRGACRPEDRVRGNKTNQLAYMIGLGQPHQDHLLWRFESATASRWVETRSDILKSDTPMTPGQLNLLDTMWRGIGISRYGYDINELNADIERRKAILRAEENRADRLAFYDRYKDRFDLLIEVARNHANQDEDFLAEVQDKLDAYLEPASEVYARDANYVSEAEYMLAWAAQAGTAELCPLSKPATCRRIGKRFEGRVTDMAKDFAEALEQAAARRTDKHDRSLEQLATQVMFAGDMDMLYGDLLEIGKLTDSWADVTDTRQQLQKRLAKPLQAELDGLSGADALVGFERRYFFGDDLGRGSVRKVSETLDARLANEAPFRGLEGGDYLNALVNQDIIRLRELDAHYTRGYRPMIALAGASLSMLNPAAGPALERELANLSAIHGVFGAYLLNYQDAWPKCLKSSDPVFEVTKSQSTVTRNEFGQEISRVTNWTTRDQYKVPASLEPHFRTLWRSDVRTSDARFMDWLLNDQKTNRLIDGLDEAMKQHGCDSPAVEALEQGMIAYYSDVSRRLGRR</sequence>
<keyword evidence="2" id="KW-1185">Reference proteome</keyword>
<evidence type="ECO:0000313" key="1">
    <source>
        <dbReference type="EMBL" id="PQA88270.1"/>
    </source>
</evidence>
<name>A0A2S7K6X7_9PROT</name>
<accession>A0A2S7K6X7</accession>
<evidence type="ECO:0000313" key="2">
    <source>
        <dbReference type="Proteomes" id="UP000239504"/>
    </source>
</evidence>